<comment type="similarity">
    <text evidence="2">Belongs to the GtrA family.</text>
</comment>
<dbReference type="InterPro" id="IPR051401">
    <property type="entry name" value="GtrA_CellWall_Glycosyl"/>
</dbReference>
<name>A0AAP5EEU6_9GAMM</name>
<dbReference type="RefSeq" id="WP_210132063.1">
    <property type="nucleotide sequence ID" value="NZ_JABEXP010000002.1"/>
</dbReference>
<proteinExistence type="inferred from homology"/>
<evidence type="ECO:0000256" key="3">
    <source>
        <dbReference type="ARBA" id="ARBA00022692"/>
    </source>
</evidence>
<dbReference type="EMBL" id="JAUTAS010000001">
    <property type="protein sequence ID" value="MDQ1109921.1"/>
    <property type="molecule type" value="Genomic_DNA"/>
</dbReference>
<evidence type="ECO:0000313" key="9">
    <source>
        <dbReference type="Proteomes" id="UP001226084"/>
    </source>
</evidence>
<evidence type="ECO:0000256" key="2">
    <source>
        <dbReference type="ARBA" id="ARBA00009399"/>
    </source>
</evidence>
<sequence length="134" mass="15190">MTLPRLSELYANEKLRFLAVGGWNTLVGYLVFVLFHITLEARWGVMMTLVASYCVALPHSFLTQRLVVFRSQRHWFPEFGRFVISNSSIFIANLLLLPLAKVLTGANTALLQAAFLVVSTVASYLVHKHFTFSR</sequence>
<evidence type="ECO:0000259" key="7">
    <source>
        <dbReference type="Pfam" id="PF04138"/>
    </source>
</evidence>
<feature type="domain" description="GtrA/DPMS transmembrane" evidence="7">
    <location>
        <begin position="16"/>
        <end position="132"/>
    </location>
</feature>
<reference evidence="8" key="1">
    <citation type="submission" date="2023-07" db="EMBL/GenBank/DDBJ databases">
        <title>Functional and genomic diversity of the sorghum phyllosphere microbiome.</title>
        <authorList>
            <person name="Shade A."/>
        </authorList>
    </citation>
    <scope>NUCLEOTIDE SEQUENCE</scope>
    <source>
        <strain evidence="8">SORGH_AS_0457</strain>
    </source>
</reference>
<evidence type="ECO:0000256" key="1">
    <source>
        <dbReference type="ARBA" id="ARBA00004141"/>
    </source>
</evidence>
<dbReference type="Proteomes" id="UP001226084">
    <property type="component" value="Unassembled WGS sequence"/>
</dbReference>
<keyword evidence="4 6" id="KW-1133">Transmembrane helix</keyword>
<gene>
    <name evidence="8" type="ORF">QE424_003080</name>
</gene>
<dbReference type="AlphaFoldDB" id="A0AAP5EEU6"/>
<protein>
    <submittedName>
        <fullName evidence="8">Flippase GtrA</fullName>
    </submittedName>
</protein>
<dbReference type="PANTHER" id="PTHR38459">
    <property type="entry name" value="PROPHAGE BACTOPRENOL-LINKED GLUCOSE TRANSLOCASE HOMOLOG"/>
    <property type="match status" value="1"/>
</dbReference>
<accession>A0AAP5EEU6</accession>
<feature type="transmembrane region" description="Helical" evidence="6">
    <location>
        <begin position="109"/>
        <end position="126"/>
    </location>
</feature>
<feature type="transmembrane region" description="Helical" evidence="6">
    <location>
        <begin position="83"/>
        <end position="103"/>
    </location>
</feature>
<keyword evidence="3 6" id="KW-0812">Transmembrane</keyword>
<evidence type="ECO:0000256" key="5">
    <source>
        <dbReference type="ARBA" id="ARBA00023136"/>
    </source>
</evidence>
<comment type="caution">
    <text evidence="8">The sequence shown here is derived from an EMBL/GenBank/DDBJ whole genome shotgun (WGS) entry which is preliminary data.</text>
</comment>
<dbReference type="GO" id="GO:0005886">
    <property type="term" value="C:plasma membrane"/>
    <property type="evidence" value="ECO:0007669"/>
    <property type="project" value="TreeGrafter"/>
</dbReference>
<comment type="subcellular location">
    <subcellularLocation>
        <location evidence="1">Membrane</location>
        <topology evidence="1">Multi-pass membrane protein</topology>
    </subcellularLocation>
</comment>
<feature type="transmembrane region" description="Helical" evidence="6">
    <location>
        <begin position="43"/>
        <end position="62"/>
    </location>
</feature>
<dbReference type="PANTHER" id="PTHR38459:SF1">
    <property type="entry name" value="PROPHAGE BACTOPRENOL-LINKED GLUCOSE TRANSLOCASE HOMOLOG"/>
    <property type="match status" value="1"/>
</dbReference>
<organism evidence="8 9">
    <name type="scientific">Stenotrophomonas rhizophila</name>
    <dbReference type="NCBI Taxonomy" id="216778"/>
    <lineage>
        <taxon>Bacteria</taxon>
        <taxon>Pseudomonadati</taxon>
        <taxon>Pseudomonadota</taxon>
        <taxon>Gammaproteobacteria</taxon>
        <taxon>Lysobacterales</taxon>
        <taxon>Lysobacteraceae</taxon>
        <taxon>Stenotrophomonas</taxon>
    </lineage>
</organism>
<keyword evidence="5 6" id="KW-0472">Membrane</keyword>
<dbReference type="InterPro" id="IPR007267">
    <property type="entry name" value="GtrA_DPMS_TM"/>
</dbReference>
<dbReference type="Pfam" id="PF04138">
    <property type="entry name" value="GtrA_DPMS_TM"/>
    <property type="match status" value="1"/>
</dbReference>
<evidence type="ECO:0000313" key="8">
    <source>
        <dbReference type="EMBL" id="MDQ1109921.1"/>
    </source>
</evidence>
<evidence type="ECO:0000256" key="6">
    <source>
        <dbReference type="SAM" id="Phobius"/>
    </source>
</evidence>
<evidence type="ECO:0000256" key="4">
    <source>
        <dbReference type="ARBA" id="ARBA00022989"/>
    </source>
</evidence>
<dbReference type="GO" id="GO:0000271">
    <property type="term" value="P:polysaccharide biosynthetic process"/>
    <property type="evidence" value="ECO:0007669"/>
    <property type="project" value="InterPro"/>
</dbReference>
<feature type="transmembrane region" description="Helical" evidence="6">
    <location>
        <begin position="15"/>
        <end position="37"/>
    </location>
</feature>